<keyword evidence="3" id="KW-0472">Membrane</keyword>
<dbReference type="Gene3D" id="2.130.10.30">
    <property type="entry name" value="Regulator of chromosome condensation 1/beta-lactamase-inhibitor protein II"/>
    <property type="match status" value="1"/>
</dbReference>
<protein>
    <submittedName>
        <fullName evidence="4">Uncharacterized protein</fullName>
    </submittedName>
</protein>
<dbReference type="PANTHER" id="PTHR22870">
    <property type="entry name" value="REGULATOR OF CHROMOSOME CONDENSATION"/>
    <property type="match status" value="1"/>
</dbReference>
<dbReference type="InterPro" id="IPR009091">
    <property type="entry name" value="RCC1/BLIP-II"/>
</dbReference>
<evidence type="ECO:0000313" key="5">
    <source>
        <dbReference type="Proteomes" id="UP000186817"/>
    </source>
</evidence>
<keyword evidence="3" id="KW-0812">Transmembrane</keyword>
<feature type="transmembrane region" description="Helical" evidence="3">
    <location>
        <begin position="180"/>
        <end position="198"/>
    </location>
</feature>
<evidence type="ECO:0000256" key="1">
    <source>
        <dbReference type="ARBA" id="ARBA00022737"/>
    </source>
</evidence>
<keyword evidence="1" id="KW-0677">Repeat</keyword>
<evidence type="ECO:0000256" key="2">
    <source>
        <dbReference type="SAM" id="MobiDB-lite"/>
    </source>
</evidence>
<comment type="caution">
    <text evidence="4">The sequence shown here is derived from an EMBL/GenBank/DDBJ whole genome shotgun (WGS) entry which is preliminary data.</text>
</comment>
<feature type="transmembrane region" description="Helical" evidence="3">
    <location>
        <begin position="131"/>
        <end position="147"/>
    </location>
</feature>
<feature type="region of interest" description="Disordered" evidence="2">
    <location>
        <begin position="261"/>
        <end position="282"/>
    </location>
</feature>
<gene>
    <name evidence="4" type="ORF">AK812_SmicGene7558</name>
</gene>
<proteinExistence type="predicted"/>
<dbReference type="Proteomes" id="UP000186817">
    <property type="component" value="Unassembled WGS sequence"/>
</dbReference>
<dbReference type="AlphaFoldDB" id="A0A1Q9EN94"/>
<keyword evidence="3" id="KW-1133">Transmembrane helix</keyword>
<dbReference type="PANTHER" id="PTHR22870:SF408">
    <property type="entry name" value="OS09G0560450 PROTEIN"/>
    <property type="match status" value="1"/>
</dbReference>
<feature type="transmembrane region" description="Helical" evidence="3">
    <location>
        <begin position="154"/>
        <end position="174"/>
    </location>
</feature>
<organism evidence="4 5">
    <name type="scientific">Symbiodinium microadriaticum</name>
    <name type="common">Dinoflagellate</name>
    <name type="synonym">Zooxanthella microadriatica</name>
    <dbReference type="NCBI Taxonomy" id="2951"/>
    <lineage>
        <taxon>Eukaryota</taxon>
        <taxon>Sar</taxon>
        <taxon>Alveolata</taxon>
        <taxon>Dinophyceae</taxon>
        <taxon>Suessiales</taxon>
        <taxon>Symbiodiniaceae</taxon>
        <taxon>Symbiodinium</taxon>
    </lineage>
</organism>
<accession>A0A1Q9EN94</accession>
<dbReference type="InterPro" id="IPR051210">
    <property type="entry name" value="Ub_ligase/GEF_domain"/>
</dbReference>
<feature type="transmembrane region" description="Helical" evidence="3">
    <location>
        <begin position="205"/>
        <end position="224"/>
    </location>
</feature>
<dbReference type="SUPFAM" id="SSF50985">
    <property type="entry name" value="RCC1/BLIP-II"/>
    <property type="match status" value="1"/>
</dbReference>
<sequence length="794" mass="85206">MRRTFVLGNFLVASEQTPGYRANLADKRGENMFKYLRKAKEDGYFPEVRLKNGEDPVVAIRRTVSEHLRLSQAMPMCIRFGERLFEVCLGGGLLVMAKTVMVMRTMTMLLLMLVTMMLRMVKMLSADGGDMTMVVMMMMMMMVTMIAERTRVMMIVIIVMMMMMMMTMMAMMMITMMMVVVVMVVVMVMLMVMVTVVVKVMEMAMVTVMEMAMVMVTMAFVYLICFSDHEQRDSQSLAKLVVRQVGAHGYALDRALGIKHPVHGGKSDVDEEDGGDQDHRSGLISVQGGVHGDIEVHALMQDLVEGAEPRVASGSLQVDGELSCSVISILAKKPETQQEIHIDIKRGVSATAAQRAAAVAEKDPTLMRFLHEAFQTAVAEVPRCSINFKVVRQQQRQTVQNHLQPKNRRSKMSITVEVGLLSGKTATVKAGLDEEVGALKCRAQIALGVGRGRLVGSSGSVLDTCAPIKQTRLQNGDLLTLHINRVQIQACRLCFAAILADGSVVTWGSDANGGDSSAVQDQLQNVQQIQASACAFAAILADESVVTWGNAAHGGDSSAVQDQLRNVQQIQATHCAFAAILADGSVVTWGSATSGGDSSAVQDQLQNVQQIQASAGAFAAILADGSVVTWGSVAYGGDSSAVQDQLQNVQQIQASAGAFAAILADGSVVTWGGDAYGGDSSAVQDQLKNVQQIQASQSAFVAILADGSVVTWGNAAHGGDSSAVQDLLRHGRFSAAASTCAINVLMPQGVPIVRTPRLAERFIVYLLRFFGTGIGGTLPAGGLARLPRASQISR</sequence>
<evidence type="ECO:0000313" key="4">
    <source>
        <dbReference type="EMBL" id="OLQ08894.1"/>
    </source>
</evidence>
<name>A0A1Q9EN94_SYMMI</name>
<evidence type="ECO:0000256" key="3">
    <source>
        <dbReference type="SAM" id="Phobius"/>
    </source>
</evidence>
<reference evidence="4 5" key="1">
    <citation type="submission" date="2016-02" db="EMBL/GenBank/DDBJ databases">
        <title>Genome analysis of coral dinoflagellate symbionts highlights evolutionary adaptations to a symbiotic lifestyle.</title>
        <authorList>
            <person name="Aranda M."/>
            <person name="Li Y."/>
            <person name="Liew Y.J."/>
            <person name="Baumgarten S."/>
            <person name="Simakov O."/>
            <person name="Wilson M."/>
            <person name="Piel J."/>
            <person name="Ashoor H."/>
            <person name="Bougouffa S."/>
            <person name="Bajic V.B."/>
            <person name="Ryu T."/>
            <person name="Ravasi T."/>
            <person name="Bayer T."/>
            <person name="Micklem G."/>
            <person name="Kim H."/>
            <person name="Bhak J."/>
            <person name="Lajeunesse T.C."/>
            <person name="Voolstra C.R."/>
        </authorList>
    </citation>
    <scope>NUCLEOTIDE SEQUENCE [LARGE SCALE GENOMIC DNA]</scope>
    <source>
        <strain evidence="4 5">CCMP2467</strain>
    </source>
</reference>
<dbReference type="EMBL" id="LSRX01000108">
    <property type="protein sequence ID" value="OLQ08894.1"/>
    <property type="molecule type" value="Genomic_DNA"/>
</dbReference>
<keyword evidence="5" id="KW-1185">Reference proteome</keyword>